<dbReference type="OrthoDB" id="9803889at2"/>
<reference evidence="2 3" key="1">
    <citation type="submission" date="2010-08" db="EMBL/GenBank/DDBJ databases">
        <authorList>
            <person name="Durkin A.S."/>
            <person name="Madupu R."/>
            <person name="Torralba M."/>
            <person name="Gillis M."/>
            <person name="Methe B."/>
            <person name="Sutton G."/>
            <person name="Nelson K.E."/>
        </authorList>
    </citation>
    <scope>NUCLEOTIDE SEQUENCE [LARGE SCALE GENOMIC DNA]</scope>
    <source>
        <strain evidence="2 3">BVS033A4</strain>
    </source>
</reference>
<dbReference type="Proteomes" id="UP000003807">
    <property type="component" value="Unassembled WGS sequence"/>
</dbReference>
<evidence type="ECO:0000256" key="1">
    <source>
        <dbReference type="SAM" id="Phobius"/>
    </source>
</evidence>
<dbReference type="EMBL" id="AEDP01000004">
    <property type="protein sequence ID" value="EFL55148.1"/>
    <property type="molecule type" value="Genomic_DNA"/>
</dbReference>
<keyword evidence="1" id="KW-1133">Transmembrane helix</keyword>
<evidence type="ECO:0000313" key="3">
    <source>
        <dbReference type="Proteomes" id="UP000003807"/>
    </source>
</evidence>
<evidence type="ECO:0000313" key="2">
    <source>
        <dbReference type="EMBL" id="EFL55148.1"/>
    </source>
</evidence>
<accession>E1KUY5</accession>
<feature type="transmembrane region" description="Helical" evidence="1">
    <location>
        <begin position="185"/>
        <end position="206"/>
    </location>
</feature>
<organism evidence="2 3">
    <name type="scientific">Finegoldia magna BVS033A4</name>
    <dbReference type="NCBI Taxonomy" id="866773"/>
    <lineage>
        <taxon>Bacteria</taxon>
        <taxon>Bacillati</taxon>
        <taxon>Bacillota</taxon>
        <taxon>Tissierellia</taxon>
        <taxon>Tissierellales</taxon>
        <taxon>Peptoniphilaceae</taxon>
        <taxon>Finegoldia</taxon>
    </lineage>
</organism>
<dbReference type="AlphaFoldDB" id="E1KUY5"/>
<evidence type="ECO:0008006" key="4">
    <source>
        <dbReference type="Google" id="ProtNLM"/>
    </source>
</evidence>
<keyword evidence="1" id="KW-0812">Transmembrane</keyword>
<feature type="transmembrane region" description="Helical" evidence="1">
    <location>
        <begin position="145"/>
        <end position="165"/>
    </location>
</feature>
<feature type="transmembrane region" description="Helical" evidence="1">
    <location>
        <begin position="21"/>
        <end position="38"/>
    </location>
</feature>
<proteinExistence type="predicted"/>
<comment type="caution">
    <text evidence="2">The sequence shown here is derived from an EMBL/GenBank/DDBJ whole genome shotgun (WGS) entry which is preliminary data.</text>
</comment>
<keyword evidence="1" id="KW-0472">Membrane</keyword>
<gene>
    <name evidence="2" type="ORF">HMPREF9289_0159</name>
</gene>
<sequence>MKKEFNYMFKIEAQEIFRTKKLFILMYGIIILFSSILYMQDFSMKVTGNLILMIWVSLITLIGVKVFIENERESLFVLSKIPLATKYVRLTLLQCIINLPIFLIILVELYVMKQNIFIVLLWAILSYIFSIMLGLFLGNTVSKKTGLIILMFIFAYNFFFVNAYRQTEYSFIFAINEYIFNLDKINIISLCKMLAAIFLGIFSVSMRRNHIYSNKEKYMLIPILIAGIIVIESSLFVYARIESSREPQIKWIEGHEVTFKNINSDDYVKGVELLAKLQKSYLPFGGSKVEKYEINKIFLSSFGWKFVDQEDPIILDKNDLRVNIYSLSALNFYEPSVVINNCDDFILLWKTSIDKYNRDNRYFKHILDGASEVIKRNVIYETFGENSAVSKQTEKDMYSIYDAPITKFNYVKRIGLLTADKYENQLIQLVEDLDKFSIKTDKQFVDLLQEKFPEIYEDTYIHNFLESIIEE</sequence>
<feature type="transmembrane region" description="Helical" evidence="1">
    <location>
        <begin position="50"/>
        <end position="68"/>
    </location>
</feature>
<protein>
    <recommendedName>
        <fullName evidence="4">ABC-type transport system involved in multi-copper enzyme maturation, permease component</fullName>
    </recommendedName>
</protein>
<feature type="transmembrane region" description="Helical" evidence="1">
    <location>
        <begin position="88"/>
        <end position="110"/>
    </location>
</feature>
<name>E1KUY5_FINMA</name>
<dbReference type="RefSeq" id="WP_004167053.1">
    <property type="nucleotide sequence ID" value="NZ_AEDP01000004.1"/>
</dbReference>
<feature type="transmembrane region" description="Helical" evidence="1">
    <location>
        <begin position="116"/>
        <end position="138"/>
    </location>
</feature>
<feature type="transmembrane region" description="Helical" evidence="1">
    <location>
        <begin position="218"/>
        <end position="239"/>
    </location>
</feature>